<sequence length="93" mass="11101">MKKHKETLLNTLEDLTNEEYIKFKWYLKEGDFHEGFPGIRESRLEKAERHKVVDLMEQTYCCKAPRITIGILKDMNRNDLAQKLQGELREAYI</sequence>
<dbReference type="Ensembl" id="ENSSMAT00000077028.1">
    <property type="protein sequence ID" value="ENSSMAP00000069795.1"/>
    <property type="gene ID" value="ENSSMAG00000032989.1"/>
</dbReference>
<dbReference type="SMART" id="SM01289">
    <property type="entry name" value="PYRIN"/>
    <property type="match status" value="1"/>
</dbReference>
<evidence type="ECO:0000259" key="1">
    <source>
        <dbReference type="PROSITE" id="PS50824"/>
    </source>
</evidence>
<evidence type="ECO:0000313" key="2">
    <source>
        <dbReference type="Ensembl" id="ENSSMAP00000069795.1"/>
    </source>
</evidence>
<dbReference type="SUPFAM" id="SSF47986">
    <property type="entry name" value="DEATH domain"/>
    <property type="match status" value="1"/>
</dbReference>
<feature type="domain" description="Pyrin" evidence="1">
    <location>
        <begin position="1"/>
        <end position="90"/>
    </location>
</feature>
<name>A0A8D3EDD6_SCOMX</name>
<dbReference type="AlphaFoldDB" id="A0A8D3EDD6"/>
<accession>A0A8D3EDD6</accession>
<evidence type="ECO:0000313" key="3">
    <source>
        <dbReference type="Proteomes" id="UP000694558"/>
    </source>
</evidence>
<dbReference type="InterPro" id="IPR004020">
    <property type="entry name" value="DAPIN"/>
</dbReference>
<dbReference type="Gene3D" id="1.10.533.10">
    <property type="entry name" value="Death Domain, Fas"/>
    <property type="match status" value="1"/>
</dbReference>
<dbReference type="InterPro" id="IPR011029">
    <property type="entry name" value="DEATH-like_dom_sf"/>
</dbReference>
<reference evidence="2" key="1">
    <citation type="submission" date="2023-05" db="EMBL/GenBank/DDBJ databases">
        <title>High-quality long-read genome of Scophthalmus maximus.</title>
        <authorList>
            <person name="Lien S."/>
            <person name="Martinez P."/>
        </authorList>
    </citation>
    <scope>NUCLEOTIDE SEQUENCE [LARGE SCALE GENOMIC DNA]</scope>
</reference>
<dbReference type="Proteomes" id="UP000694558">
    <property type="component" value="Chromosome 2"/>
</dbReference>
<dbReference type="CDD" id="cd08321">
    <property type="entry name" value="Pyrin_ASC-like"/>
    <property type="match status" value="1"/>
</dbReference>
<dbReference type="Pfam" id="PF02758">
    <property type="entry name" value="PYRIN"/>
    <property type="match status" value="1"/>
</dbReference>
<dbReference type="PROSITE" id="PS50824">
    <property type="entry name" value="DAPIN"/>
    <property type="match status" value="1"/>
</dbReference>
<protein>
    <recommendedName>
        <fullName evidence="1">Pyrin domain-containing protein</fullName>
    </recommendedName>
</protein>
<proteinExistence type="predicted"/>
<reference evidence="2" key="2">
    <citation type="submission" date="2025-08" db="UniProtKB">
        <authorList>
            <consortium name="Ensembl"/>
        </authorList>
    </citation>
    <scope>IDENTIFICATION</scope>
</reference>
<organism evidence="2 3">
    <name type="scientific">Scophthalmus maximus</name>
    <name type="common">Turbot</name>
    <name type="synonym">Psetta maxima</name>
    <dbReference type="NCBI Taxonomy" id="52904"/>
    <lineage>
        <taxon>Eukaryota</taxon>
        <taxon>Metazoa</taxon>
        <taxon>Chordata</taxon>
        <taxon>Craniata</taxon>
        <taxon>Vertebrata</taxon>
        <taxon>Euteleostomi</taxon>
        <taxon>Actinopterygii</taxon>
        <taxon>Neopterygii</taxon>
        <taxon>Teleostei</taxon>
        <taxon>Neoteleostei</taxon>
        <taxon>Acanthomorphata</taxon>
        <taxon>Carangaria</taxon>
        <taxon>Pleuronectiformes</taxon>
        <taxon>Pleuronectoidei</taxon>
        <taxon>Scophthalmidae</taxon>
        <taxon>Scophthalmus</taxon>
    </lineage>
</organism>